<gene>
    <name evidence="2" type="ORF">DPMN_144108</name>
</gene>
<evidence type="ECO:0000256" key="1">
    <source>
        <dbReference type="SAM" id="SignalP"/>
    </source>
</evidence>
<name>A0A9D4GIA5_DREPO</name>
<evidence type="ECO:0000313" key="3">
    <source>
        <dbReference type="Proteomes" id="UP000828390"/>
    </source>
</evidence>
<evidence type="ECO:0000313" key="2">
    <source>
        <dbReference type="EMBL" id="KAH3815580.1"/>
    </source>
</evidence>
<reference evidence="2" key="1">
    <citation type="journal article" date="2019" name="bioRxiv">
        <title>The Genome of the Zebra Mussel, Dreissena polymorpha: A Resource for Invasive Species Research.</title>
        <authorList>
            <person name="McCartney M.A."/>
            <person name="Auch B."/>
            <person name="Kono T."/>
            <person name="Mallez S."/>
            <person name="Zhang Y."/>
            <person name="Obille A."/>
            <person name="Becker A."/>
            <person name="Abrahante J.E."/>
            <person name="Garbe J."/>
            <person name="Badalamenti J.P."/>
            <person name="Herman A."/>
            <person name="Mangelson H."/>
            <person name="Liachko I."/>
            <person name="Sullivan S."/>
            <person name="Sone E.D."/>
            <person name="Koren S."/>
            <person name="Silverstein K.A.T."/>
            <person name="Beckman K.B."/>
            <person name="Gohl D.M."/>
        </authorList>
    </citation>
    <scope>NUCLEOTIDE SEQUENCE</scope>
    <source>
        <strain evidence="2">Duluth1</strain>
        <tissue evidence="2">Whole animal</tissue>
    </source>
</reference>
<dbReference type="Proteomes" id="UP000828390">
    <property type="component" value="Unassembled WGS sequence"/>
</dbReference>
<sequence length="358" mass="39175">MEWVMLSCVLCVLICSVNCQDELAIEFFMQRVDNSTYTVTEAMVDSSSLERLNIVCRINNIQNIAGFNNINIYRENKNGNVERLATMQTRYAELPGYQRPALVQSSATMQAVGVYSDKNPTLGISVPVASLTCNDGLLYNCSLAYDQNIGGIPQTKTSMVVRNLTVSVQPKEVQLRAFNQSSSFPLEILNDMGTVSTNMAHFMIGQVVKLTCKANLGTRSNGLIFWRKSNFVPGSAMANYIPNNNEREDGQVVANGCQFEKTSIMYNMTDQDAIRTSNNPLQFQCYISVPVSSALLPETTVKNFYIKVLSTTTETTVKTTTDAPIDKNTSTVNSASGVAEAVAGAAALLLLLNVLLLS</sequence>
<organism evidence="2 3">
    <name type="scientific">Dreissena polymorpha</name>
    <name type="common">Zebra mussel</name>
    <name type="synonym">Mytilus polymorpha</name>
    <dbReference type="NCBI Taxonomy" id="45954"/>
    <lineage>
        <taxon>Eukaryota</taxon>
        <taxon>Metazoa</taxon>
        <taxon>Spiralia</taxon>
        <taxon>Lophotrochozoa</taxon>
        <taxon>Mollusca</taxon>
        <taxon>Bivalvia</taxon>
        <taxon>Autobranchia</taxon>
        <taxon>Heteroconchia</taxon>
        <taxon>Euheterodonta</taxon>
        <taxon>Imparidentia</taxon>
        <taxon>Neoheterodontei</taxon>
        <taxon>Myida</taxon>
        <taxon>Dreissenoidea</taxon>
        <taxon>Dreissenidae</taxon>
        <taxon>Dreissena</taxon>
    </lineage>
</organism>
<dbReference type="AlphaFoldDB" id="A0A9D4GIA5"/>
<proteinExistence type="predicted"/>
<reference evidence="2" key="2">
    <citation type="submission" date="2020-11" db="EMBL/GenBank/DDBJ databases">
        <authorList>
            <person name="McCartney M.A."/>
            <person name="Auch B."/>
            <person name="Kono T."/>
            <person name="Mallez S."/>
            <person name="Becker A."/>
            <person name="Gohl D.M."/>
            <person name="Silverstein K.A.T."/>
            <person name="Koren S."/>
            <person name="Bechman K.B."/>
            <person name="Herman A."/>
            <person name="Abrahante J.E."/>
            <person name="Garbe J."/>
        </authorList>
    </citation>
    <scope>NUCLEOTIDE SEQUENCE</scope>
    <source>
        <strain evidence="2">Duluth1</strain>
        <tissue evidence="2">Whole animal</tissue>
    </source>
</reference>
<protein>
    <recommendedName>
        <fullName evidence="4">Ig-like domain-containing protein</fullName>
    </recommendedName>
</protein>
<feature type="chain" id="PRO_5038481719" description="Ig-like domain-containing protein" evidence="1">
    <location>
        <begin position="20"/>
        <end position="358"/>
    </location>
</feature>
<evidence type="ECO:0008006" key="4">
    <source>
        <dbReference type="Google" id="ProtNLM"/>
    </source>
</evidence>
<accession>A0A9D4GIA5</accession>
<comment type="caution">
    <text evidence="2">The sequence shown here is derived from an EMBL/GenBank/DDBJ whole genome shotgun (WGS) entry which is preliminary data.</text>
</comment>
<keyword evidence="3" id="KW-1185">Reference proteome</keyword>
<keyword evidence="1" id="KW-0732">Signal</keyword>
<dbReference type="EMBL" id="JAIWYP010000006">
    <property type="protein sequence ID" value="KAH3815580.1"/>
    <property type="molecule type" value="Genomic_DNA"/>
</dbReference>
<feature type="signal peptide" evidence="1">
    <location>
        <begin position="1"/>
        <end position="19"/>
    </location>
</feature>